<dbReference type="PROSITE" id="PS50983">
    <property type="entry name" value="FE_B12_PBP"/>
    <property type="match status" value="1"/>
</dbReference>
<dbReference type="PANTHER" id="PTHR30535">
    <property type="entry name" value="VITAMIN B12-BINDING PROTEIN"/>
    <property type="match status" value="1"/>
</dbReference>
<dbReference type="Pfam" id="PF01497">
    <property type="entry name" value="Peripla_BP_2"/>
    <property type="match status" value="1"/>
</dbReference>
<proteinExistence type="predicted"/>
<dbReference type="InterPro" id="IPR002491">
    <property type="entry name" value="ABC_transptr_periplasmic_BD"/>
</dbReference>
<evidence type="ECO:0000313" key="3">
    <source>
        <dbReference type="Proteomes" id="UP000245212"/>
    </source>
</evidence>
<reference evidence="3" key="1">
    <citation type="submission" date="2018-05" db="EMBL/GenBank/DDBJ databases">
        <authorList>
            <person name="Li Y."/>
        </authorList>
    </citation>
    <scope>NUCLEOTIDE SEQUENCE [LARGE SCALE GENOMIC DNA]</scope>
    <source>
        <strain evidence="3">3d-2-2</strain>
    </source>
</reference>
<dbReference type="Gene3D" id="3.40.50.1980">
    <property type="entry name" value="Nitrogenase molybdenum iron protein domain"/>
    <property type="match status" value="2"/>
</dbReference>
<comment type="caution">
    <text evidence="2">The sequence shown here is derived from an EMBL/GenBank/DDBJ whole genome shotgun (WGS) entry which is preliminary data.</text>
</comment>
<gene>
    <name evidence="2" type="ORF">DD235_14480</name>
</gene>
<accession>A0A2V1JUE3</accession>
<sequence>MMARAFPGMRADHGGGAAVSCASAPEGQARVVSLGGGITEIVYALGAGSRLVGVDVSSVYPAETASLAHVGYYRNVPVEGVAALRPALVLASDQSGPDGALEQLRSLGIRVEVLPDQPDLPALQARIEQAARALDCADAGQALVARLQGELSQLSEGGRELPQRALSLVAHTSTLLMAGEGTAAHATLALAGFRNAIPGQQGYKPVTAESMAAAAPDMLVVTEMTVQAQGGMQRMLALPALAATPAVREGRVVVMADDLYLTFGPRLPQAVAQLRQALVRMPADT</sequence>
<dbReference type="AlphaFoldDB" id="A0A2V1JUE3"/>
<dbReference type="Proteomes" id="UP000245212">
    <property type="component" value="Unassembled WGS sequence"/>
</dbReference>
<evidence type="ECO:0000259" key="1">
    <source>
        <dbReference type="PROSITE" id="PS50983"/>
    </source>
</evidence>
<name>A0A2V1JUE3_9BURK</name>
<dbReference type="InterPro" id="IPR050902">
    <property type="entry name" value="ABC_Transporter_SBP"/>
</dbReference>
<organism evidence="2 3">
    <name type="scientific">Corticimicrobacter populi</name>
    <dbReference type="NCBI Taxonomy" id="2175229"/>
    <lineage>
        <taxon>Bacteria</taxon>
        <taxon>Pseudomonadati</taxon>
        <taxon>Pseudomonadota</taxon>
        <taxon>Betaproteobacteria</taxon>
        <taxon>Burkholderiales</taxon>
        <taxon>Alcaligenaceae</taxon>
        <taxon>Corticimicrobacter</taxon>
    </lineage>
</organism>
<dbReference type="EMBL" id="QETA01000007">
    <property type="protein sequence ID" value="PWF21601.1"/>
    <property type="molecule type" value="Genomic_DNA"/>
</dbReference>
<dbReference type="SUPFAM" id="SSF53807">
    <property type="entry name" value="Helical backbone' metal receptor"/>
    <property type="match status" value="1"/>
</dbReference>
<dbReference type="PANTHER" id="PTHR30535:SF4">
    <property type="entry name" value="HEMIN-BINDING PERIPLASMIC PROTEIN HMUT"/>
    <property type="match status" value="1"/>
</dbReference>
<keyword evidence="3" id="KW-1185">Reference proteome</keyword>
<feature type="domain" description="Fe/B12 periplasmic-binding" evidence="1">
    <location>
        <begin position="30"/>
        <end position="285"/>
    </location>
</feature>
<protein>
    <submittedName>
        <fullName evidence="2">Hemin ABC transporter substrate-binding protein</fullName>
    </submittedName>
</protein>
<evidence type="ECO:0000313" key="2">
    <source>
        <dbReference type="EMBL" id="PWF21601.1"/>
    </source>
</evidence>